<gene>
    <name evidence="1" type="ORF">NDU88_005996</name>
</gene>
<accession>A0AAV7W9C6</accession>
<protein>
    <submittedName>
        <fullName evidence="1">Uncharacterized protein</fullName>
    </submittedName>
</protein>
<proteinExistence type="predicted"/>
<dbReference type="EMBL" id="JANPWB010000002">
    <property type="protein sequence ID" value="KAJ1210634.1"/>
    <property type="molecule type" value="Genomic_DNA"/>
</dbReference>
<evidence type="ECO:0000313" key="1">
    <source>
        <dbReference type="EMBL" id="KAJ1210634.1"/>
    </source>
</evidence>
<comment type="caution">
    <text evidence="1">The sequence shown here is derived from an EMBL/GenBank/DDBJ whole genome shotgun (WGS) entry which is preliminary data.</text>
</comment>
<keyword evidence="2" id="KW-1185">Reference proteome</keyword>
<reference evidence="1" key="1">
    <citation type="journal article" date="2022" name="bioRxiv">
        <title>Sequencing and chromosome-scale assembly of the giantPleurodeles waltlgenome.</title>
        <authorList>
            <person name="Brown T."/>
            <person name="Elewa A."/>
            <person name="Iarovenko S."/>
            <person name="Subramanian E."/>
            <person name="Araus A.J."/>
            <person name="Petzold A."/>
            <person name="Susuki M."/>
            <person name="Suzuki K.-i.T."/>
            <person name="Hayashi T."/>
            <person name="Toyoda A."/>
            <person name="Oliveira C."/>
            <person name="Osipova E."/>
            <person name="Leigh N.D."/>
            <person name="Simon A."/>
            <person name="Yun M.H."/>
        </authorList>
    </citation>
    <scope>NUCLEOTIDE SEQUENCE</scope>
    <source>
        <strain evidence="1">20211129_DDA</strain>
        <tissue evidence="1">Liver</tissue>
    </source>
</reference>
<sequence length="186" mass="20520">MLLRAVSSDSDLSNIGEQLHRLRGTPKNSSVWARRFSSYVAVLGDSGDLLQLGRALYRTSEKAPIVCAAAREKYVPNQGSAIPSTLQDFTRKFTRAALSQGTVGERSVIPGRRSPYFPSSVFQRHATSACQVLRGRTCDPRQIGRRSSLKASIDAEPCVRDLGSFHTHSVRCGESVQRLWQAERDA</sequence>
<dbReference type="AlphaFoldDB" id="A0AAV7W9C6"/>
<organism evidence="1 2">
    <name type="scientific">Pleurodeles waltl</name>
    <name type="common">Iberian ribbed newt</name>
    <dbReference type="NCBI Taxonomy" id="8319"/>
    <lineage>
        <taxon>Eukaryota</taxon>
        <taxon>Metazoa</taxon>
        <taxon>Chordata</taxon>
        <taxon>Craniata</taxon>
        <taxon>Vertebrata</taxon>
        <taxon>Euteleostomi</taxon>
        <taxon>Amphibia</taxon>
        <taxon>Batrachia</taxon>
        <taxon>Caudata</taxon>
        <taxon>Salamandroidea</taxon>
        <taxon>Salamandridae</taxon>
        <taxon>Pleurodelinae</taxon>
        <taxon>Pleurodeles</taxon>
    </lineage>
</organism>
<evidence type="ECO:0000313" key="2">
    <source>
        <dbReference type="Proteomes" id="UP001066276"/>
    </source>
</evidence>
<dbReference type="Proteomes" id="UP001066276">
    <property type="component" value="Chromosome 1_2"/>
</dbReference>
<name>A0AAV7W9C6_PLEWA</name>